<evidence type="ECO:0000313" key="3">
    <source>
        <dbReference type="EMBL" id="QDU64149.1"/>
    </source>
</evidence>
<dbReference type="Pfam" id="PF07963">
    <property type="entry name" value="N_methyl"/>
    <property type="match status" value="1"/>
</dbReference>
<dbReference type="NCBIfam" id="TIGR04294">
    <property type="entry name" value="pre_pil_HX9DG"/>
    <property type="match status" value="1"/>
</dbReference>
<dbReference type="EMBL" id="CP036279">
    <property type="protein sequence ID" value="QDU64149.1"/>
    <property type="molecule type" value="Genomic_DNA"/>
</dbReference>
<dbReference type="InterPro" id="IPR011453">
    <property type="entry name" value="DUF1559"/>
</dbReference>
<reference evidence="3 4" key="1">
    <citation type="submission" date="2019-02" db="EMBL/GenBank/DDBJ databases">
        <title>Deep-cultivation of Planctomycetes and their phenomic and genomic characterization uncovers novel biology.</title>
        <authorList>
            <person name="Wiegand S."/>
            <person name="Jogler M."/>
            <person name="Boedeker C."/>
            <person name="Pinto D."/>
            <person name="Vollmers J."/>
            <person name="Rivas-Marin E."/>
            <person name="Kohn T."/>
            <person name="Peeters S.H."/>
            <person name="Heuer A."/>
            <person name="Rast P."/>
            <person name="Oberbeckmann S."/>
            <person name="Bunk B."/>
            <person name="Jeske O."/>
            <person name="Meyerdierks A."/>
            <person name="Storesund J.E."/>
            <person name="Kallscheuer N."/>
            <person name="Luecker S."/>
            <person name="Lage O.M."/>
            <person name="Pohl T."/>
            <person name="Merkel B.J."/>
            <person name="Hornburger P."/>
            <person name="Mueller R.-W."/>
            <person name="Bruemmer F."/>
            <person name="Labrenz M."/>
            <person name="Spormann A.M."/>
            <person name="Op den Camp H."/>
            <person name="Overmann J."/>
            <person name="Amann R."/>
            <person name="Jetten M.S.M."/>
            <person name="Mascher T."/>
            <person name="Medema M.H."/>
            <person name="Devos D.P."/>
            <person name="Kaster A.-K."/>
            <person name="Ovreas L."/>
            <person name="Rohde M."/>
            <person name="Galperin M.Y."/>
            <person name="Jogler C."/>
        </authorList>
    </citation>
    <scope>NUCLEOTIDE SEQUENCE [LARGE SCALE GENOMIC DNA]</scope>
    <source>
        <strain evidence="3 4">Pan216</strain>
    </source>
</reference>
<proteinExistence type="predicted"/>
<keyword evidence="1" id="KW-0472">Membrane</keyword>
<name>A0A518BAZ9_9BACT</name>
<protein>
    <recommendedName>
        <fullName evidence="2">DUF1559 domain-containing protein</fullName>
    </recommendedName>
</protein>
<dbReference type="RefSeq" id="WP_419192924.1">
    <property type="nucleotide sequence ID" value="NZ_CP036279.1"/>
</dbReference>
<evidence type="ECO:0000259" key="2">
    <source>
        <dbReference type="Pfam" id="PF07596"/>
    </source>
</evidence>
<dbReference type="InterPro" id="IPR012902">
    <property type="entry name" value="N_methyl_site"/>
</dbReference>
<feature type="domain" description="DUF1559" evidence="2">
    <location>
        <begin position="37"/>
        <end position="296"/>
    </location>
</feature>
<feature type="transmembrane region" description="Helical" evidence="1">
    <location>
        <begin position="12"/>
        <end position="36"/>
    </location>
</feature>
<dbReference type="InterPro" id="IPR045584">
    <property type="entry name" value="Pilin-like"/>
</dbReference>
<sequence length="315" mass="34429">MRLSNRGNLRWGFTLVELLVVIAIIGVLVGLLLPAVQQAREAARRMQCSNKLKQFGAAFHNYVESHGAFPPGLVALGATNCPAQTTPSNDARAPWSVLILPFLDQQQRYDRFNLSLGFSINNEFSSPNKAEQLEPNALFHCPSDINGRSHYSNYIASAGGGTPTGSGCVATNTSNFILYRNGLFFVNSSVGLRDISDGTTKTYMMGESKYMVHPDGNSTKHGFWSAGVYLRGDWRYYVNLLAAIEPINQPYTGPLDPIKPNNEAVVGRTFGSRHPGGCHALMADGSVQFLSQDMDVNIHRSLGARDDNGPLEMPF</sequence>
<dbReference type="KEGG" id="knv:Pan216_50380"/>
<dbReference type="Pfam" id="PF07596">
    <property type="entry name" value="SBP_bac_10"/>
    <property type="match status" value="1"/>
</dbReference>
<keyword evidence="4" id="KW-1185">Reference proteome</keyword>
<dbReference type="AlphaFoldDB" id="A0A518BAZ9"/>
<evidence type="ECO:0000256" key="1">
    <source>
        <dbReference type="SAM" id="Phobius"/>
    </source>
</evidence>
<dbReference type="PANTHER" id="PTHR30093:SF2">
    <property type="entry name" value="TYPE II SECRETION SYSTEM PROTEIN H"/>
    <property type="match status" value="1"/>
</dbReference>
<dbReference type="NCBIfam" id="TIGR02532">
    <property type="entry name" value="IV_pilin_GFxxxE"/>
    <property type="match status" value="1"/>
</dbReference>
<dbReference type="Gene3D" id="3.30.700.10">
    <property type="entry name" value="Glycoprotein, Type 4 Pilin"/>
    <property type="match status" value="1"/>
</dbReference>
<dbReference type="Proteomes" id="UP000317093">
    <property type="component" value="Chromosome"/>
</dbReference>
<accession>A0A518BAZ9</accession>
<dbReference type="PANTHER" id="PTHR30093">
    <property type="entry name" value="GENERAL SECRETION PATHWAY PROTEIN G"/>
    <property type="match status" value="1"/>
</dbReference>
<dbReference type="InterPro" id="IPR027558">
    <property type="entry name" value="Pre_pil_HX9DG_C"/>
</dbReference>
<dbReference type="SUPFAM" id="SSF54523">
    <property type="entry name" value="Pili subunits"/>
    <property type="match status" value="1"/>
</dbReference>
<keyword evidence="1" id="KW-1133">Transmembrane helix</keyword>
<gene>
    <name evidence="3" type="ORF">Pan216_50380</name>
</gene>
<keyword evidence="1" id="KW-0812">Transmembrane</keyword>
<organism evidence="3 4">
    <name type="scientific">Kolteria novifilia</name>
    <dbReference type="NCBI Taxonomy" id="2527975"/>
    <lineage>
        <taxon>Bacteria</taxon>
        <taxon>Pseudomonadati</taxon>
        <taxon>Planctomycetota</taxon>
        <taxon>Planctomycetia</taxon>
        <taxon>Kolteriales</taxon>
        <taxon>Kolteriaceae</taxon>
        <taxon>Kolteria</taxon>
    </lineage>
</organism>
<evidence type="ECO:0000313" key="4">
    <source>
        <dbReference type="Proteomes" id="UP000317093"/>
    </source>
</evidence>